<gene>
    <name evidence="2" type="ORF">SAMN05877842_12026</name>
</gene>
<dbReference type="RefSeq" id="WP_097151105.1">
    <property type="nucleotide sequence ID" value="NZ_OBQC01000020.1"/>
</dbReference>
<reference evidence="3" key="1">
    <citation type="submission" date="2017-08" db="EMBL/GenBank/DDBJ databases">
        <authorList>
            <person name="Varghese N."/>
            <person name="Submissions S."/>
        </authorList>
    </citation>
    <scope>NUCLEOTIDE SEQUENCE [LARGE SCALE GENOMIC DNA]</scope>
    <source>
        <strain evidence="3">JC23</strain>
    </source>
</reference>
<evidence type="ECO:0000313" key="3">
    <source>
        <dbReference type="Proteomes" id="UP000219252"/>
    </source>
</evidence>
<keyword evidence="1" id="KW-1133">Transmembrane helix</keyword>
<dbReference type="EMBL" id="OBQC01000020">
    <property type="protein sequence ID" value="SOC44444.1"/>
    <property type="molecule type" value="Genomic_DNA"/>
</dbReference>
<dbReference type="InterPro" id="IPR027056">
    <property type="entry name" value="Gluconate_2DH_su3"/>
</dbReference>
<protein>
    <submittedName>
        <fullName evidence="2">Gluconate 2-dehydrogenase gamma chain</fullName>
    </submittedName>
</protein>
<keyword evidence="1" id="KW-0812">Transmembrane</keyword>
<sequence length="249" mass="27900">MSEKEKEKDSILEKRSSRRTFIKNSGLTVGGVVLGGAIGSLFGTKNETTTMTQVPVTAHPTEIVNYNEALQFFTRLEDFQALSAATEQIFPEDEHGPGAIKLGAPYYIDKQLASPWGRNVDDYMLRPFKNGQNEATRGEIMLEGLRKLNDVSKINHNNTFSKLKEDEQITILKDFELGKIDLILTSSATFFALLRQLTIEGCYCDPLYGGNKNLEGWKMKEFPGAYLSHIDVVENKEFVAKKPQSLSSH</sequence>
<dbReference type="OrthoDB" id="8400810at2"/>
<proteinExistence type="predicted"/>
<keyword evidence="3" id="KW-1185">Reference proteome</keyword>
<evidence type="ECO:0000313" key="2">
    <source>
        <dbReference type="EMBL" id="SOC44444.1"/>
    </source>
</evidence>
<evidence type="ECO:0000256" key="1">
    <source>
        <dbReference type="SAM" id="Phobius"/>
    </source>
</evidence>
<dbReference type="AlphaFoldDB" id="A0A285URE6"/>
<dbReference type="Pfam" id="PF13618">
    <property type="entry name" value="Gluconate_2-dh3"/>
    <property type="match status" value="1"/>
</dbReference>
<keyword evidence="1" id="KW-0472">Membrane</keyword>
<feature type="transmembrane region" description="Helical" evidence="1">
    <location>
        <begin position="21"/>
        <end position="42"/>
    </location>
</feature>
<accession>A0A285URE6</accession>
<name>A0A285URE6_9BACL</name>
<organism evidence="2 3">
    <name type="scientific">Ureibacillus acetophenoni</name>
    <dbReference type="NCBI Taxonomy" id="614649"/>
    <lineage>
        <taxon>Bacteria</taxon>
        <taxon>Bacillati</taxon>
        <taxon>Bacillota</taxon>
        <taxon>Bacilli</taxon>
        <taxon>Bacillales</taxon>
        <taxon>Caryophanaceae</taxon>
        <taxon>Ureibacillus</taxon>
    </lineage>
</organism>
<dbReference type="Proteomes" id="UP000219252">
    <property type="component" value="Unassembled WGS sequence"/>
</dbReference>